<feature type="domain" description="DUF1254" evidence="2">
    <location>
        <begin position="64"/>
        <end position="195"/>
    </location>
</feature>
<keyword evidence="3" id="KW-0946">Virion</keyword>
<evidence type="ECO:0000313" key="4">
    <source>
        <dbReference type="Proteomes" id="UP000092668"/>
    </source>
</evidence>
<dbReference type="Pfam" id="PF06863">
    <property type="entry name" value="DUF1254"/>
    <property type="match status" value="1"/>
</dbReference>
<dbReference type="PANTHER" id="PTHR36509:SF2">
    <property type="entry name" value="BLL3101 PROTEIN"/>
    <property type="match status" value="1"/>
</dbReference>
<keyword evidence="4" id="KW-1185">Reference proteome</keyword>
<evidence type="ECO:0000259" key="1">
    <source>
        <dbReference type="Pfam" id="PF06742"/>
    </source>
</evidence>
<sequence>MTRARWGRPRRSPGRVNQNEVSVQQIREIAEQAYIYGYPMVDNYRIQYSYFVDQANPQYKGSWNEVHSDARVYTADDTTIQTPNSDTPYSALGADLRAEPLVLTVPPIEADRYFSVQFVDAYTYDFAYVGTRTTGNGGGRYLLAGPNWNGTKPDGVDEVVRSDTDFVLALYRTQLFGPDDIDNVKAIQAGYAVQPLSAFLNQPTAVAPAVDFVKPVSAEEQKSSLKFFDILGFVLRYAPVLDSEKYLRAKFASIGISPDGGPDAESLSPHQRQAFQDGITDAWKRFDRLQAKIVAGSVSSGDLFGTREMLAENYLYRMAGAVNGIYGNTKAEAMYPFLATDSAGAPLDGANSYTCRFAPGQLPPVHAFWSLTMYRMPQSLLVANPINRYLINSPMLSQLAKDPDGGYTIYIQQHSPGPGKDCNWLPAPAGPFRIIERLYWPDEAALNGTWQPSKPDKI</sequence>
<dbReference type="InterPro" id="IPR010679">
    <property type="entry name" value="DUF1254"/>
</dbReference>
<evidence type="ECO:0000259" key="2">
    <source>
        <dbReference type="Pfam" id="PF06863"/>
    </source>
</evidence>
<dbReference type="InterPro" id="IPR037049">
    <property type="entry name" value="DUF1214_C_sf"/>
</dbReference>
<dbReference type="PANTHER" id="PTHR36509">
    <property type="entry name" value="BLL3101 PROTEIN"/>
    <property type="match status" value="1"/>
</dbReference>
<protein>
    <submittedName>
        <fullName evidence="3">Cell envelope protein</fullName>
    </submittedName>
</protein>
<dbReference type="InterPro" id="IPR037050">
    <property type="entry name" value="DUF1254_sf"/>
</dbReference>
<proteinExistence type="predicted"/>
<feature type="domain" description="DUF1214" evidence="1">
    <location>
        <begin position="332"/>
        <end position="442"/>
    </location>
</feature>
<keyword evidence="3" id="KW-0261">Viral envelope protein</keyword>
<name>A0A1B8SAI0_9MYCO</name>
<organism evidence="3 4">
    <name type="scientific">Mycolicibacter kumamotonensis</name>
    <dbReference type="NCBI Taxonomy" id="354243"/>
    <lineage>
        <taxon>Bacteria</taxon>
        <taxon>Bacillati</taxon>
        <taxon>Actinomycetota</taxon>
        <taxon>Actinomycetes</taxon>
        <taxon>Mycobacteriales</taxon>
        <taxon>Mycobacteriaceae</taxon>
        <taxon>Mycolicibacter</taxon>
    </lineage>
</organism>
<dbReference type="PATRIC" id="fig|354243.3.peg.4421"/>
<reference evidence="3 4" key="1">
    <citation type="submission" date="2015-06" db="EMBL/GenBank/DDBJ databases">
        <title>Genome sequence of Mycobacterium kumamotonense strain Roo.</title>
        <authorList>
            <person name="Greninger A.L."/>
            <person name="Cunningham G."/>
            <person name="Miller S."/>
        </authorList>
    </citation>
    <scope>NUCLEOTIDE SEQUENCE [LARGE SCALE GENOMIC DNA]</scope>
    <source>
        <strain evidence="3 4">Roo</strain>
    </source>
</reference>
<comment type="caution">
    <text evidence="3">The sequence shown here is derived from an EMBL/GenBank/DDBJ whole genome shotgun (WGS) entry which is preliminary data.</text>
</comment>
<dbReference type="Gene3D" id="2.60.120.600">
    <property type="entry name" value="Domain of unknown function DUF1214, C-terminal domain"/>
    <property type="match status" value="1"/>
</dbReference>
<accession>A0A1B8SAI0</accession>
<dbReference type="SUPFAM" id="SSF160935">
    <property type="entry name" value="VPA0735-like"/>
    <property type="match status" value="1"/>
</dbReference>
<dbReference type="AlphaFoldDB" id="A0A1B8SAI0"/>
<dbReference type="Proteomes" id="UP000092668">
    <property type="component" value="Unassembled WGS sequence"/>
</dbReference>
<evidence type="ECO:0000313" key="3">
    <source>
        <dbReference type="EMBL" id="OBY29758.1"/>
    </source>
</evidence>
<dbReference type="Gene3D" id="2.60.40.1610">
    <property type="entry name" value="Domain of unknown function DUF1254"/>
    <property type="match status" value="1"/>
</dbReference>
<dbReference type="Pfam" id="PF06742">
    <property type="entry name" value="DUF1214"/>
    <property type="match status" value="1"/>
</dbReference>
<gene>
    <name evidence="3" type="ORF">ACT18_21440</name>
</gene>
<dbReference type="EMBL" id="LFOE01000053">
    <property type="protein sequence ID" value="OBY29758.1"/>
    <property type="molecule type" value="Genomic_DNA"/>
</dbReference>
<dbReference type="InterPro" id="IPR010621">
    <property type="entry name" value="DUF1214"/>
</dbReference>